<evidence type="ECO:0000256" key="1">
    <source>
        <dbReference type="SAM" id="Phobius"/>
    </source>
</evidence>
<sequence>MKKKFGILASIIIVLTGYFLYTKPYKDKTKPVEDFIKVYPRDHVIINEIIIIEGIDEVNPGDIDLNDEEEMKKMAKKQYEQNEKGEIIFTEENQ</sequence>
<dbReference type="AlphaFoldDB" id="A0A223EKL2"/>
<proteinExistence type="predicted"/>
<keyword evidence="1" id="KW-0812">Transmembrane</keyword>
<keyword evidence="1" id="KW-1133">Transmembrane helix</keyword>
<name>A0A223EKL2_9BACI</name>
<dbReference type="Proteomes" id="UP000214618">
    <property type="component" value="Chromosome"/>
</dbReference>
<dbReference type="OrthoDB" id="2921368at2"/>
<keyword evidence="1" id="KW-0472">Membrane</keyword>
<organism evidence="2 3">
    <name type="scientific">Peribacillus simplex NBRC 15720 = DSM 1321</name>
    <dbReference type="NCBI Taxonomy" id="1349754"/>
    <lineage>
        <taxon>Bacteria</taxon>
        <taxon>Bacillati</taxon>
        <taxon>Bacillota</taxon>
        <taxon>Bacilli</taxon>
        <taxon>Bacillales</taxon>
        <taxon>Bacillaceae</taxon>
        <taxon>Peribacillus</taxon>
    </lineage>
</organism>
<dbReference type="EMBL" id="CP017704">
    <property type="protein sequence ID" value="ASS95763.1"/>
    <property type="molecule type" value="Genomic_DNA"/>
</dbReference>
<evidence type="ECO:0000313" key="2">
    <source>
        <dbReference type="EMBL" id="ASS95763.1"/>
    </source>
</evidence>
<gene>
    <name evidence="2" type="ORF">BS1321_18750</name>
</gene>
<reference evidence="2 3" key="1">
    <citation type="submission" date="2016-10" db="EMBL/GenBank/DDBJ databases">
        <title>The whole genome sequencing and assembly of Bacillus simplex DSM 1321 strain.</title>
        <authorList>
            <person name="Park M.-K."/>
            <person name="Lee Y.-J."/>
            <person name="Yi H."/>
            <person name="Bahn Y.-S."/>
            <person name="Kim J.F."/>
            <person name="Lee D.-W."/>
        </authorList>
    </citation>
    <scope>NUCLEOTIDE SEQUENCE [LARGE SCALE GENOMIC DNA]</scope>
    <source>
        <strain evidence="2 3">DSM 1321</strain>
    </source>
</reference>
<feature type="transmembrane region" description="Helical" evidence="1">
    <location>
        <begin position="5"/>
        <end position="21"/>
    </location>
</feature>
<protein>
    <submittedName>
        <fullName evidence="2">Uncharacterized protein</fullName>
    </submittedName>
</protein>
<dbReference type="RefSeq" id="WP_063232590.1">
    <property type="nucleotide sequence ID" value="NZ_BCVO01000003.1"/>
</dbReference>
<dbReference type="GeneID" id="56474807"/>
<evidence type="ECO:0000313" key="3">
    <source>
        <dbReference type="Proteomes" id="UP000214618"/>
    </source>
</evidence>
<accession>A0A223EKL2</accession>